<evidence type="ECO:0000256" key="4">
    <source>
        <dbReference type="ARBA" id="ARBA00022547"/>
    </source>
</evidence>
<evidence type="ECO:0000256" key="7">
    <source>
        <dbReference type="ARBA" id="ARBA00022989"/>
    </source>
</evidence>
<keyword evidence="4 11" id="KW-0138">CF(0)</keyword>
<evidence type="ECO:0000256" key="11">
    <source>
        <dbReference type="HAMAP-Rule" id="MF_01393"/>
    </source>
</evidence>
<evidence type="ECO:0000256" key="3">
    <source>
        <dbReference type="ARBA" id="ARBA00022448"/>
    </source>
</evidence>
<keyword evidence="3 11" id="KW-0813">Transport</keyword>
<comment type="subcellular location">
    <subcellularLocation>
        <location evidence="11">Cell membrane</location>
        <topology evidence="11">Multi-pass membrane protein</topology>
    </subcellularLocation>
    <subcellularLocation>
        <location evidence="1">Membrane</location>
        <topology evidence="1">Multi-pass membrane protein</topology>
    </subcellularLocation>
</comment>
<dbReference type="InterPro" id="IPR035908">
    <property type="entry name" value="F0_ATP_A_sf"/>
</dbReference>
<dbReference type="InterPro" id="IPR045082">
    <property type="entry name" value="ATP_syn_F0_a_bact/chloroplast"/>
</dbReference>
<organism evidence="12 13">
    <name type="scientific">Clostridium brassicae</name>
    <dbReference type="NCBI Taxonomy" id="2999072"/>
    <lineage>
        <taxon>Bacteria</taxon>
        <taxon>Bacillati</taxon>
        <taxon>Bacillota</taxon>
        <taxon>Clostridia</taxon>
        <taxon>Eubacteriales</taxon>
        <taxon>Clostridiaceae</taxon>
        <taxon>Clostridium</taxon>
    </lineage>
</organism>
<protein>
    <recommendedName>
        <fullName evidence="11">ATP synthase subunit a</fullName>
    </recommendedName>
    <alternativeName>
        <fullName evidence="11">ATP synthase F0 sector subunit a</fullName>
    </alternativeName>
    <alternativeName>
        <fullName evidence="11">F-ATPase subunit 6</fullName>
    </alternativeName>
</protein>
<evidence type="ECO:0000256" key="6">
    <source>
        <dbReference type="ARBA" id="ARBA00022781"/>
    </source>
</evidence>
<comment type="function">
    <text evidence="11">Key component of the proton channel; it plays a direct role in the translocation of protons across the membrane.</text>
</comment>
<dbReference type="PANTHER" id="PTHR42823">
    <property type="entry name" value="ATP SYNTHASE SUBUNIT A, CHLOROPLASTIC"/>
    <property type="match status" value="1"/>
</dbReference>
<dbReference type="SUPFAM" id="SSF81336">
    <property type="entry name" value="F1F0 ATP synthase subunit A"/>
    <property type="match status" value="1"/>
</dbReference>
<keyword evidence="11" id="KW-1003">Cell membrane</keyword>
<dbReference type="InterPro" id="IPR023011">
    <property type="entry name" value="ATP_synth_F0_asu_AS"/>
</dbReference>
<evidence type="ECO:0000256" key="9">
    <source>
        <dbReference type="ARBA" id="ARBA00023136"/>
    </source>
</evidence>
<dbReference type="PRINTS" id="PR00123">
    <property type="entry name" value="ATPASEA"/>
</dbReference>
<evidence type="ECO:0000256" key="8">
    <source>
        <dbReference type="ARBA" id="ARBA00023065"/>
    </source>
</evidence>
<gene>
    <name evidence="11" type="primary">atpB</name>
    <name evidence="12" type="ORF">OW729_09195</name>
</gene>
<feature type="transmembrane region" description="Helical" evidence="11">
    <location>
        <begin position="76"/>
        <end position="98"/>
    </location>
</feature>
<evidence type="ECO:0000256" key="2">
    <source>
        <dbReference type="ARBA" id="ARBA00006810"/>
    </source>
</evidence>
<keyword evidence="6 11" id="KW-0375">Hydrogen ion transport</keyword>
<evidence type="ECO:0000256" key="1">
    <source>
        <dbReference type="ARBA" id="ARBA00004141"/>
    </source>
</evidence>
<accession>A0ABT4D913</accession>
<dbReference type="Pfam" id="PF00119">
    <property type="entry name" value="ATP-synt_A"/>
    <property type="match status" value="1"/>
</dbReference>
<evidence type="ECO:0000313" key="12">
    <source>
        <dbReference type="EMBL" id="MCY6958781.1"/>
    </source>
</evidence>
<dbReference type="Gene3D" id="1.20.120.220">
    <property type="entry name" value="ATP synthase, F0 complex, subunit A"/>
    <property type="match status" value="1"/>
</dbReference>
<evidence type="ECO:0000256" key="5">
    <source>
        <dbReference type="ARBA" id="ARBA00022692"/>
    </source>
</evidence>
<comment type="caution">
    <text evidence="12">The sequence shown here is derived from an EMBL/GenBank/DDBJ whole genome shotgun (WGS) entry which is preliminary data.</text>
</comment>
<feature type="transmembrane region" description="Helical" evidence="11">
    <location>
        <begin position="20"/>
        <end position="40"/>
    </location>
</feature>
<dbReference type="PANTHER" id="PTHR42823:SF3">
    <property type="entry name" value="ATP SYNTHASE SUBUNIT A, CHLOROPLASTIC"/>
    <property type="match status" value="1"/>
</dbReference>
<comment type="similarity">
    <text evidence="2 11">Belongs to the ATPase A chain family.</text>
</comment>
<keyword evidence="5 11" id="KW-0812">Transmembrane</keyword>
<dbReference type="HAMAP" id="MF_01393">
    <property type="entry name" value="ATP_synth_a_bact"/>
    <property type="match status" value="1"/>
</dbReference>
<keyword evidence="9 11" id="KW-0472">Membrane</keyword>
<dbReference type="CDD" id="cd00310">
    <property type="entry name" value="ATP-synt_Fo_a_6"/>
    <property type="match status" value="1"/>
</dbReference>
<dbReference type="NCBIfam" id="NF004484">
    <property type="entry name" value="PRK05815.3-2"/>
    <property type="match status" value="1"/>
</dbReference>
<reference evidence="12" key="1">
    <citation type="submission" date="2022-12" db="EMBL/GenBank/DDBJ databases">
        <title>Clostridium sp. nov., isolated from industrial wastewater.</title>
        <authorList>
            <person name="Jiayan W."/>
        </authorList>
    </citation>
    <scope>NUCLEOTIDE SEQUENCE</scope>
    <source>
        <strain evidence="12">ZC22-4</strain>
    </source>
</reference>
<proteinExistence type="inferred from homology"/>
<name>A0ABT4D913_9CLOT</name>
<dbReference type="EMBL" id="JAPQFJ010000008">
    <property type="protein sequence ID" value="MCY6958781.1"/>
    <property type="molecule type" value="Genomic_DNA"/>
</dbReference>
<evidence type="ECO:0000256" key="10">
    <source>
        <dbReference type="ARBA" id="ARBA00023310"/>
    </source>
</evidence>
<dbReference type="InterPro" id="IPR000568">
    <property type="entry name" value="ATP_synth_F0_asu"/>
</dbReference>
<dbReference type="PROSITE" id="PS00449">
    <property type="entry name" value="ATPASE_A"/>
    <property type="match status" value="1"/>
</dbReference>
<feature type="transmembrane region" description="Helical" evidence="11">
    <location>
        <begin position="104"/>
        <end position="124"/>
    </location>
</feature>
<keyword evidence="10 11" id="KW-0066">ATP synthesis</keyword>
<keyword evidence="8 11" id="KW-0406">Ion transport</keyword>
<feature type="transmembrane region" description="Helical" evidence="11">
    <location>
        <begin position="197"/>
        <end position="220"/>
    </location>
</feature>
<keyword evidence="7 11" id="KW-1133">Transmembrane helix</keyword>
<dbReference type="Proteomes" id="UP001144612">
    <property type="component" value="Unassembled WGS sequence"/>
</dbReference>
<evidence type="ECO:0000313" key="13">
    <source>
        <dbReference type="Proteomes" id="UP001144612"/>
    </source>
</evidence>
<sequence length="226" mass="25221">MDMGSKPLNNFLGQNFGVTEAIVIQWIIIAIISIIAISVTRNLKKIPDKKQSAVEVFVSFINKFVTDNMGEECKNFIPYIGTLIIFLLIMNMVGLIGIEPPTKDFSVVLGIALITFIVVQAYAIKKQGIKHYFIGYAKPIIPLLPINIMERIMLPISLTLRLFGNMTAAVVIMELVYETLGKAPFGIAQLGIPVPLHFYFDVFDGAIQMLIFVMLTMINIKVISEH</sequence>
<keyword evidence="13" id="KW-1185">Reference proteome</keyword>